<dbReference type="SUPFAM" id="SSF54611">
    <property type="entry name" value="SecB-like"/>
    <property type="match status" value="1"/>
</dbReference>
<dbReference type="Gene3D" id="3.10.420.10">
    <property type="entry name" value="SecB-like"/>
    <property type="match status" value="1"/>
</dbReference>
<dbReference type="AlphaFoldDB" id="M1J682"/>
<accession>M1J682</accession>
<evidence type="ECO:0000313" key="1">
    <source>
        <dbReference type="EMBL" id="AGE82314.1"/>
    </source>
</evidence>
<dbReference type="InterPro" id="IPR035958">
    <property type="entry name" value="SecB-like_sf"/>
</dbReference>
<protein>
    <submittedName>
        <fullName evidence="1">Uncharacterized protein</fullName>
    </submittedName>
</protein>
<name>M1J682_PSESF</name>
<reference evidence="1" key="1">
    <citation type="submission" date="2012-11" db="EMBL/GenBank/DDBJ databases">
        <authorList>
            <person name="Butler M."/>
            <person name="Stockwell P."/>
            <person name="Black M."/>
            <person name="Day R."/>
            <person name="Zhao Z."/>
            <person name="Huang L."/>
            <person name="Lamont I."/>
            <person name="Poulter R."/>
        </authorList>
    </citation>
    <scope>NUCLEOTIDE SEQUENCE</scope>
    <source>
        <strain evidence="1">ICMP18744</strain>
        <strain evidence="2">M228</strain>
    </source>
</reference>
<evidence type="ECO:0000313" key="2">
    <source>
        <dbReference type="EMBL" id="AGE82440.1"/>
    </source>
</evidence>
<proteinExistence type="predicted"/>
<dbReference type="EMBL" id="KC148186">
    <property type="protein sequence ID" value="AGE82314.1"/>
    <property type="molecule type" value="Genomic_DNA"/>
</dbReference>
<organism evidence="1">
    <name type="scientific">Pseudomonas syringae pv. actinidiae</name>
    <dbReference type="NCBI Taxonomy" id="103796"/>
    <lineage>
        <taxon>Bacteria</taxon>
        <taxon>Pseudomonadati</taxon>
        <taxon>Pseudomonadota</taxon>
        <taxon>Gammaproteobacteria</taxon>
        <taxon>Pseudomonadales</taxon>
        <taxon>Pseudomonadaceae</taxon>
        <taxon>Pseudomonas</taxon>
        <taxon>Pseudomonas syringae</taxon>
    </lineage>
</organism>
<sequence length="87" mass="9860">MPDDGDPACPFEMRIAVAGHFQVDEERFPIAEINNFAEKNAPIILIPYIREHSYSLTVRAGVKPMIFPLITVPVFKMSNVKEKKQSD</sequence>
<reference evidence="1" key="2">
    <citation type="journal article" date="2013" name="PLoS ONE">
        <title>Pseudomonas syringae pv. actinidiae from Recent Outbreaks of Kiwifruit Bacterial Canker Belong to Different Clones that Originated in China.</title>
        <authorList>
            <person name="Butler M.I."/>
            <person name="Stockwell P.A."/>
            <person name="Black M.A."/>
            <person name="Day R.C."/>
            <person name="Lamont I.L."/>
            <person name="Poulter R.T.M."/>
        </authorList>
    </citation>
    <scope>NUCLEOTIDE SEQUENCE</scope>
    <source>
        <strain evidence="1">ICMP18744</strain>
        <strain evidence="2">M228</strain>
    </source>
</reference>
<dbReference type="EMBL" id="KC148187">
    <property type="protein sequence ID" value="AGE82440.1"/>
    <property type="molecule type" value="Genomic_DNA"/>
</dbReference>